<dbReference type="NCBIfam" id="TIGR00360">
    <property type="entry name" value="ComEC_N-term"/>
    <property type="match status" value="1"/>
</dbReference>
<dbReference type="Pfam" id="PF00753">
    <property type="entry name" value="Lactamase_B"/>
    <property type="match status" value="1"/>
</dbReference>
<keyword evidence="5 6" id="KW-0472">Membrane</keyword>
<evidence type="ECO:0000256" key="2">
    <source>
        <dbReference type="ARBA" id="ARBA00022475"/>
    </source>
</evidence>
<evidence type="ECO:0000313" key="9">
    <source>
        <dbReference type="EMBL" id="MEX0429684.1"/>
    </source>
</evidence>
<dbReference type="InterPro" id="IPR004477">
    <property type="entry name" value="ComEC_N"/>
</dbReference>
<feature type="transmembrane region" description="Helical" evidence="6">
    <location>
        <begin position="412"/>
        <end position="441"/>
    </location>
</feature>
<organism evidence="9 10">
    <name type="scientific">Nocardioides eburneus</name>
    <dbReference type="NCBI Taxonomy" id="3231482"/>
    <lineage>
        <taxon>Bacteria</taxon>
        <taxon>Bacillati</taxon>
        <taxon>Actinomycetota</taxon>
        <taxon>Actinomycetes</taxon>
        <taxon>Propionibacteriales</taxon>
        <taxon>Nocardioidaceae</taxon>
        <taxon>Nocardioides</taxon>
    </lineage>
</organism>
<keyword evidence="10" id="KW-1185">Reference proteome</keyword>
<feature type="transmembrane region" description="Helical" evidence="6">
    <location>
        <begin position="267"/>
        <end position="283"/>
    </location>
</feature>
<feature type="transmembrane region" description="Helical" evidence="6">
    <location>
        <begin position="368"/>
        <end position="400"/>
    </location>
</feature>
<name>A0ABV3T3A5_9ACTN</name>
<keyword evidence="3 6" id="KW-0812">Transmembrane</keyword>
<dbReference type="InterPro" id="IPR036866">
    <property type="entry name" value="RibonucZ/Hydroxyglut_hydro"/>
</dbReference>
<comment type="caution">
    <text evidence="9">The sequence shown here is derived from an EMBL/GenBank/DDBJ whole genome shotgun (WGS) entry which is preliminary data.</text>
</comment>
<dbReference type="PANTHER" id="PTHR30619">
    <property type="entry name" value="DNA INTERNALIZATION/COMPETENCE PROTEIN COMEC/REC2"/>
    <property type="match status" value="1"/>
</dbReference>
<proteinExistence type="predicted"/>
<feature type="transmembrane region" description="Helical" evidence="6">
    <location>
        <begin position="58"/>
        <end position="77"/>
    </location>
</feature>
<dbReference type="InterPro" id="IPR052159">
    <property type="entry name" value="Competence_DNA_uptake"/>
</dbReference>
<evidence type="ECO:0000259" key="7">
    <source>
        <dbReference type="Pfam" id="PF00753"/>
    </source>
</evidence>
<evidence type="ECO:0000259" key="8">
    <source>
        <dbReference type="Pfam" id="PF03772"/>
    </source>
</evidence>
<dbReference type="PANTHER" id="PTHR30619:SF1">
    <property type="entry name" value="RECOMBINATION PROTEIN 2"/>
    <property type="match status" value="1"/>
</dbReference>
<dbReference type="Proteomes" id="UP001556631">
    <property type="component" value="Unassembled WGS sequence"/>
</dbReference>
<dbReference type="EMBL" id="JBFPJR010000055">
    <property type="protein sequence ID" value="MEX0429684.1"/>
    <property type="molecule type" value="Genomic_DNA"/>
</dbReference>
<dbReference type="SUPFAM" id="SSF56281">
    <property type="entry name" value="Metallo-hydrolase/oxidoreductase"/>
    <property type="match status" value="1"/>
</dbReference>
<keyword evidence="2" id="KW-1003">Cell membrane</keyword>
<evidence type="ECO:0000256" key="3">
    <source>
        <dbReference type="ARBA" id="ARBA00022692"/>
    </source>
</evidence>
<accession>A0ABV3T3A5</accession>
<dbReference type="InterPro" id="IPR035681">
    <property type="entry name" value="ComA-like_MBL"/>
</dbReference>
<dbReference type="Pfam" id="PF03772">
    <property type="entry name" value="Competence"/>
    <property type="match status" value="1"/>
</dbReference>
<evidence type="ECO:0000256" key="5">
    <source>
        <dbReference type="ARBA" id="ARBA00023136"/>
    </source>
</evidence>
<evidence type="ECO:0000256" key="6">
    <source>
        <dbReference type="SAM" id="Phobius"/>
    </source>
</evidence>
<gene>
    <name evidence="9" type="ORF">AB3X52_18860</name>
</gene>
<comment type="subcellular location">
    <subcellularLocation>
        <location evidence="1">Cell membrane</location>
        <topology evidence="1">Multi-pass membrane protein</topology>
    </subcellularLocation>
</comment>
<feature type="transmembrane region" description="Helical" evidence="6">
    <location>
        <begin position="319"/>
        <end position="348"/>
    </location>
</feature>
<keyword evidence="4 6" id="KW-1133">Transmembrane helix</keyword>
<feature type="transmembrane region" description="Helical" evidence="6">
    <location>
        <begin position="34"/>
        <end position="51"/>
    </location>
</feature>
<evidence type="ECO:0000256" key="4">
    <source>
        <dbReference type="ARBA" id="ARBA00022989"/>
    </source>
</evidence>
<dbReference type="Gene3D" id="3.60.15.10">
    <property type="entry name" value="Ribonuclease Z/Hydroxyacylglutathione hydrolase-like"/>
    <property type="match status" value="1"/>
</dbReference>
<dbReference type="RefSeq" id="WP_367995651.1">
    <property type="nucleotide sequence ID" value="NZ_JBFPJR010000055.1"/>
</dbReference>
<protein>
    <submittedName>
        <fullName evidence="9">ComEC/Rec2 family competence protein</fullName>
    </submittedName>
</protein>
<reference evidence="9 10" key="1">
    <citation type="submission" date="2024-07" db="EMBL/GenBank/DDBJ databases">
        <authorList>
            <person name="Lee S."/>
            <person name="Kang M."/>
        </authorList>
    </citation>
    <scope>NUCLEOTIDE SEQUENCE [LARGE SCALE GENOMIC DNA]</scope>
    <source>
        <strain evidence="9 10">DS6</strain>
    </source>
</reference>
<evidence type="ECO:0000256" key="1">
    <source>
        <dbReference type="ARBA" id="ARBA00004651"/>
    </source>
</evidence>
<dbReference type="InterPro" id="IPR001279">
    <property type="entry name" value="Metallo-B-lactamas"/>
</dbReference>
<feature type="transmembrane region" description="Helical" evidence="6">
    <location>
        <begin position="461"/>
        <end position="481"/>
    </location>
</feature>
<feature type="transmembrane region" description="Helical" evidence="6">
    <location>
        <begin position="239"/>
        <end position="260"/>
    </location>
</feature>
<dbReference type="CDD" id="cd07731">
    <property type="entry name" value="ComA-like_MBL-fold"/>
    <property type="match status" value="1"/>
</dbReference>
<feature type="domain" description="ComEC/Rec2-related protein" evidence="8">
    <location>
        <begin position="215"/>
        <end position="475"/>
    </location>
</feature>
<evidence type="ECO:0000313" key="10">
    <source>
        <dbReference type="Proteomes" id="UP001556631"/>
    </source>
</evidence>
<feature type="domain" description="Metallo-beta-lactamase" evidence="7">
    <location>
        <begin position="524"/>
        <end position="708"/>
    </location>
</feature>
<sequence length="764" mass="77900">MRDLRLPALGAVAWIGALSGPVLVGETAFPRPVLGAALLLLVALGLALGVARRSRATVAAVVAVLLGAAAVAALHAGRVGHNPVAALAERGTLVRVTAVVTSDPRTVVGAHATEELVDLRVRAMSARGTNYRLSVPVLGLGDDSWRTVPLGATVTARGELVEADSDDVAALLVADDPTVTDEPGVWWRLSGRLRGAVRGAVAHRPADQAALVPALVDGDDADVSDTLADDFRATGLTHLLAVSGTNLTLVVGFLLVLARWCRVRGRWLYAVGAAGIAGFVVLARTEPSVVRAAAMGTVGLLAMGHHGRQRALRSLGASLLALLLLDPGLARSVGFALSVVATAGILLLGPPWRDALARWLPRWAAEAIAVPAAAQLACTPLVAAISGQVSLVAVGANLLAEPAVGPATVLGLLGGLLGLVWAPLGALSGTLASWCVAWIITVAHHGARLPTAGVGWGTGPLALLVLVVVCVVIALGAPVVLRHRIAGAASCLVLVGVSLVRLPTPGWPPDGWVMVMCDVGQGDGLVVSTGSHSAIVVDAGPDPDPMDRCLDDLGIRTVPLLVLTHFHADHVDGIDGVLAGRRVGDIWTTRLQDPPEGVATVSRASVAAGVVPHPAPYAATATVGDVTLQVLWPTADSPTQGPGDGSTANEASVVLLVVSHGLSLLLAGDVEPEGQAAIARSVPGLHVDVLKVPHHGSRYQDESWLLSLHPTVALTSVGAHNDYGHPAASTLDPLAQAGVRVYRTDQDGSLAVVGSSGGPVVVTH</sequence>